<dbReference type="RefSeq" id="WP_153547588.1">
    <property type="nucleotide sequence ID" value="NZ_WIXK01000004.1"/>
</dbReference>
<proteinExistence type="predicted"/>
<evidence type="ECO:0000313" key="1">
    <source>
        <dbReference type="EMBL" id="MQY42941.1"/>
    </source>
</evidence>
<reference evidence="1 2" key="1">
    <citation type="submission" date="2019-10" db="EMBL/GenBank/DDBJ databases">
        <title>Epibacterium sp. nov., isolated from seawater.</title>
        <authorList>
            <person name="Zhang X."/>
            <person name="Li N."/>
        </authorList>
    </citation>
    <scope>NUCLEOTIDE SEQUENCE [LARGE SCALE GENOMIC DNA]</scope>
    <source>
        <strain evidence="1 2">SM1969</strain>
    </source>
</reference>
<keyword evidence="2" id="KW-1185">Reference proteome</keyword>
<organism evidence="1 2">
    <name type="scientific">Tritonibacter aquimaris</name>
    <dbReference type="NCBI Taxonomy" id="2663379"/>
    <lineage>
        <taxon>Bacteria</taxon>
        <taxon>Pseudomonadati</taxon>
        <taxon>Pseudomonadota</taxon>
        <taxon>Alphaproteobacteria</taxon>
        <taxon>Rhodobacterales</taxon>
        <taxon>Paracoccaceae</taxon>
        <taxon>Tritonibacter</taxon>
    </lineage>
</organism>
<accession>A0A844AYB8</accession>
<gene>
    <name evidence="1" type="ORF">GG681_09835</name>
</gene>
<dbReference type="Proteomes" id="UP000436694">
    <property type="component" value="Unassembled WGS sequence"/>
</dbReference>
<sequence>MIGIVLWCDSSKNRAVIWCEDHGDLAFYRSLSSDDACLHKGDCVTFTLEQSGDLRRATDLVVLEQESHSALAACLAETGLTDAKADQFGVRFGRFAPLKEALAQKSDPEQMGQIIPFPAQRSEPRRATSSAGEQAGKVVFF</sequence>
<evidence type="ECO:0000313" key="2">
    <source>
        <dbReference type="Proteomes" id="UP000436694"/>
    </source>
</evidence>
<dbReference type="EMBL" id="WIXK01000004">
    <property type="protein sequence ID" value="MQY42941.1"/>
    <property type="molecule type" value="Genomic_DNA"/>
</dbReference>
<protein>
    <submittedName>
        <fullName evidence="1">Uncharacterized protein</fullName>
    </submittedName>
</protein>
<comment type="caution">
    <text evidence="1">The sequence shown here is derived from an EMBL/GenBank/DDBJ whole genome shotgun (WGS) entry which is preliminary data.</text>
</comment>
<name>A0A844AYB8_9RHOB</name>
<dbReference type="AlphaFoldDB" id="A0A844AYB8"/>